<proteinExistence type="predicted"/>
<organism evidence="2 3">
    <name type="scientific">Aquimarina litoralis</name>
    <dbReference type="NCBI Taxonomy" id="584605"/>
    <lineage>
        <taxon>Bacteria</taxon>
        <taxon>Pseudomonadati</taxon>
        <taxon>Bacteroidota</taxon>
        <taxon>Flavobacteriia</taxon>
        <taxon>Flavobacteriales</taxon>
        <taxon>Flavobacteriaceae</taxon>
        <taxon>Aquimarina</taxon>
    </lineage>
</organism>
<dbReference type="Gene3D" id="2.30.110.50">
    <property type="match status" value="1"/>
</dbReference>
<dbReference type="Pfam" id="PF04717">
    <property type="entry name" value="Phage_base_V"/>
    <property type="match status" value="1"/>
</dbReference>
<evidence type="ECO:0000313" key="2">
    <source>
        <dbReference type="EMBL" id="GAA0717867.1"/>
    </source>
</evidence>
<dbReference type="SUPFAM" id="SSF69255">
    <property type="entry name" value="gp5 N-terminal domain-like"/>
    <property type="match status" value="1"/>
</dbReference>
<sequence>MALQTITQIFISGVPITSYVSLKIDQEIDAHHSLALVCRTDVVEKLSEELIGDSKEYLGGTITVKISSISDFGGYKELEFKGVVTKVKATKGFQQSSGDLVTLEAKSTSILSDDGGHHASFNDMSLSEILEKTFKGYDKGKLETDFKPTLADNIHYSVQHDQSAFSFASRLAAYYNEWFYYDGQKLVFGSPSTAETELKYGVDLQKFTVELSSVPNSFDYFTNDYLTDEIHQKSSKDVSIPSDGYHGFTDKKSKELFNKQTQVYNNLYTDTSLKSRLDKQVENFTKSRAMRQVIAKGSSDNPGVNLGEIVTIKGYGSYRIIKITHTNIEGGAYTNTFEAVDANFKAYPKMDISRFPKSEIQIATVMENHDPEGLSRIKVQFPWQKPTGDITPWLRMMTPHSGGEKGFHFTPEIEEEVLVGFEGGNAEKPYVLGALYNGSKNASDWKTEKNDIKALKTRSGNQLVFDDNEGSTTITDKGTSGIKLDGNGIALINAQERNEVNVADKSTLFVMDKDGNIVFEGKTQFQIVIGDSSLILNKDGNIILKGKNILINGEESLDNRSSGSQVLLNKNAKVTGSKVDIN</sequence>
<comment type="caution">
    <text evidence="2">The sequence shown here is derived from an EMBL/GenBank/DDBJ whole genome shotgun (WGS) entry which is preliminary data.</text>
</comment>
<dbReference type="EMBL" id="BAAAGE010000001">
    <property type="protein sequence ID" value="GAA0717867.1"/>
    <property type="molecule type" value="Genomic_DNA"/>
</dbReference>
<name>A0ABN1INM5_9FLAO</name>
<reference evidence="2 3" key="1">
    <citation type="journal article" date="2019" name="Int. J. Syst. Evol. Microbiol.">
        <title>The Global Catalogue of Microorganisms (GCM) 10K type strain sequencing project: providing services to taxonomists for standard genome sequencing and annotation.</title>
        <authorList>
            <consortium name="The Broad Institute Genomics Platform"/>
            <consortium name="The Broad Institute Genome Sequencing Center for Infectious Disease"/>
            <person name="Wu L."/>
            <person name="Ma J."/>
        </authorList>
    </citation>
    <scope>NUCLEOTIDE SEQUENCE [LARGE SCALE GENOMIC DNA]</scope>
    <source>
        <strain evidence="2 3">JCM 15974</strain>
    </source>
</reference>
<dbReference type="Gene3D" id="3.55.50.10">
    <property type="entry name" value="Baseplate protein-like domains"/>
    <property type="match status" value="1"/>
</dbReference>
<dbReference type="Pfam" id="PF05954">
    <property type="entry name" value="Phage_GPD"/>
    <property type="match status" value="1"/>
</dbReference>
<gene>
    <name evidence="2" type="ORF">GCM10009430_15300</name>
</gene>
<accession>A0ABN1INM5</accession>
<dbReference type="Gene3D" id="2.40.50.230">
    <property type="entry name" value="Gp5 N-terminal domain"/>
    <property type="match status" value="1"/>
</dbReference>
<evidence type="ECO:0000259" key="1">
    <source>
        <dbReference type="Pfam" id="PF04717"/>
    </source>
</evidence>
<evidence type="ECO:0000313" key="3">
    <source>
        <dbReference type="Proteomes" id="UP001501758"/>
    </source>
</evidence>
<dbReference type="Gene3D" id="4.10.220.110">
    <property type="match status" value="1"/>
</dbReference>
<feature type="domain" description="Gp5/Type VI secretion system Vgr protein OB-fold" evidence="1">
    <location>
        <begin position="362"/>
        <end position="436"/>
    </location>
</feature>
<keyword evidence="3" id="KW-1185">Reference proteome</keyword>
<dbReference type="RefSeq" id="WP_343911748.1">
    <property type="nucleotide sequence ID" value="NZ_BAAAGE010000001.1"/>
</dbReference>
<dbReference type="InterPro" id="IPR037026">
    <property type="entry name" value="Vgr_OB-fold_dom_sf"/>
</dbReference>
<dbReference type="InterPro" id="IPR006531">
    <property type="entry name" value="Gp5/Vgr_OB"/>
</dbReference>
<protein>
    <submittedName>
        <fullName evidence="2">Phage baseplate assembly protein V</fullName>
    </submittedName>
</protein>
<dbReference type="SUPFAM" id="SSF69349">
    <property type="entry name" value="Phage fibre proteins"/>
    <property type="match status" value="1"/>
</dbReference>
<dbReference type="SUPFAM" id="SSF69279">
    <property type="entry name" value="Phage tail proteins"/>
    <property type="match status" value="1"/>
</dbReference>
<dbReference type="Proteomes" id="UP001501758">
    <property type="component" value="Unassembled WGS sequence"/>
</dbReference>